<evidence type="ECO:0000313" key="11">
    <source>
        <dbReference type="Proteomes" id="UP000769528"/>
    </source>
</evidence>
<evidence type="ECO:0000256" key="2">
    <source>
        <dbReference type="ARBA" id="ARBA00008160"/>
    </source>
</evidence>
<dbReference type="Proteomes" id="UP000769528">
    <property type="component" value="Unassembled WGS sequence"/>
</dbReference>
<evidence type="ECO:0000256" key="8">
    <source>
        <dbReference type="ARBA" id="ARBA00023136"/>
    </source>
</evidence>
<dbReference type="GO" id="GO:0005829">
    <property type="term" value="C:cytosol"/>
    <property type="evidence" value="ECO:0007669"/>
    <property type="project" value="GOC"/>
</dbReference>
<feature type="transmembrane region" description="Helical" evidence="9">
    <location>
        <begin position="137"/>
        <end position="156"/>
    </location>
</feature>
<keyword evidence="5" id="KW-0653">Protein transport</keyword>
<feature type="transmembrane region" description="Helical" evidence="9">
    <location>
        <begin position="110"/>
        <end position="131"/>
    </location>
</feature>
<dbReference type="GO" id="GO:0034067">
    <property type="term" value="P:protein localization to Golgi apparatus"/>
    <property type="evidence" value="ECO:0007669"/>
    <property type="project" value="TreeGrafter"/>
</dbReference>
<comment type="similarity">
    <text evidence="2">Belongs to the SYS1 family.</text>
</comment>
<keyword evidence="8 9" id="KW-0472">Membrane</keyword>
<feature type="transmembrane region" description="Helical" evidence="9">
    <location>
        <begin position="83"/>
        <end position="103"/>
    </location>
</feature>
<evidence type="ECO:0000256" key="9">
    <source>
        <dbReference type="SAM" id="Phobius"/>
    </source>
</evidence>
<dbReference type="AlphaFoldDB" id="A0A9P8P3E1"/>
<proteinExistence type="inferred from homology"/>
<dbReference type="EMBL" id="JAEUBF010001473">
    <property type="protein sequence ID" value="KAH3664345.1"/>
    <property type="molecule type" value="Genomic_DNA"/>
</dbReference>
<reference evidence="10" key="1">
    <citation type="journal article" date="2021" name="Open Biol.">
        <title>Shared evolutionary footprints suggest mitochondrial oxidative damage underlies multiple complex I losses in fungi.</title>
        <authorList>
            <person name="Schikora-Tamarit M.A."/>
            <person name="Marcet-Houben M."/>
            <person name="Nosek J."/>
            <person name="Gabaldon T."/>
        </authorList>
    </citation>
    <scope>NUCLEOTIDE SEQUENCE</scope>
    <source>
        <strain evidence="10">CBS6341</strain>
    </source>
</reference>
<reference evidence="10" key="2">
    <citation type="submission" date="2021-01" db="EMBL/GenBank/DDBJ databases">
        <authorList>
            <person name="Schikora-Tamarit M.A."/>
        </authorList>
    </citation>
    <scope>NUCLEOTIDE SEQUENCE</scope>
    <source>
        <strain evidence="10">CBS6341</strain>
    </source>
</reference>
<evidence type="ECO:0008006" key="12">
    <source>
        <dbReference type="Google" id="ProtNLM"/>
    </source>
</evidence>
<comment type="caution">
    <text evidence="10">The sequence shown here is derived from an EMBL/GenBank/DDBJ whole genome shotgun (WGS) entry which is preliminary data.</text>
</comment>
<evidence type="ECO:0000256" key="7">
    <source>
        <dbReference type="ARBA" id="ARBA00023034"/>
    </source>
</evidence>
<sequence length="204" mass="23446">MALRSIAAAFNRFQYTSMLPDSHFFGADSYSPRTIVLQIATLQGFYYITAIILQYSTSLLLGLKFSLSWTFSWKPVTLDNSLGWAIIGIWLFTSFISVLFLTFVVGRSKLAWDFALTIHLINLVIVWAYEGEFPFDLYWWILQIVSSLILVSLGTWSTRWKELRDTFFEGIVDPELGNVNHRSNIIEMTDNSTINPKPIPPMQQ</sequence>
<organism evidence="10 11">
    <name type="scientific">Wickerhamomyces mucosus</name>
    <dbReference type="NCBI Taxonomy" id="1378264"/>
    <lineage>
        <taxon>Eukaryota</taxon>
        <taxon>Fungi</taxon>
        <taxon>Dikarya</taxon>
        <taxon>Ascomycota</taxon>
        <taxon>Saccharomycotina</taxon>
        <taxon>Saccharomycetes</taxon>
        <taxon>Phaffomycetales</taxon>
        <taxon>Wickerhamomycetaceae</taxon>
        <taxon>Wickerhamomyces</taxon>
    </lineage>
</organism>
<evidence type="ECO:0000256" key="3">
    <source>
        <dbReference type="ARBA" id="ARBA00022448"/>
    </source>
</evidence>
<name>A0A9P8P3E1_9ASCO</name>
<dbReference type="PANTHER" id="PTHR12952:SF0">
    <property type="entry name" value="PROTEIN SYS1 HOMOLOG"/>
    <property type="match status" value="1"/>
</dbReference>
<evidence type="ECO:0000256" key="6">
    <source>
        <dbReference type="ARBA" id="ARBA00022989"/>
    </source>
</evidence>
<dbReference type="GO" id="GO:0005802">
    <property type="term" value="C:trans-Golgi network"/>
    <property type="evidence" value="ECO:0007669"/>
    <property type="project" value="TreeGrafter"/>
</dbReference>
<dbReference type="InterPro" id="IPR019185">
    <property type="entry name" value="Integral_membrane_SYS1-rel"/>
</dbReference>
<gene>
    <name evidence="10" type="ORF">WICMUC_005730</name>
</gene>
<evidence type="ECO:0000256" key="1">
    <source>
        <dbReference type="ARBA" id="ARBA00004653"/>
    </source>
</evidence>
<keyword evidence="3" id="KW-0813">Transport</keyword>
<dbReference type="GO" id="GO:0006895">
    <property type="term" value="P:Golgi to endosome transport"/>
    <property type="evidence" value="ECO:0007669"/>
    <property type="project" value="TreeGrafter"/>
</dbReference>
<evidence type="ECO:0000313" key="10">
    <source>
        <dbReference type="EMBL" id="KAH3664345.1"/>
    </source>
</evidence>
<comment type="subcellular location">
    <subcellularLocation>
        <location evidence="1">Golgi apparatus membrane</location>
        <topology evidence="1">Multi-pass membrane protein</topology>
    </subcellularLocation>
</comment>
<keyword evidence="6 9" id="KW-1133">Transmembrane helix</keyword>
<dbReference type="GO" id="GO:0043001">
    <property type="term" value="P:Golgi to plasma membrane protein transport"/>
    <property type="evidence" value="ECO:0007669"/>
    <property type="project" value="TreeGrafter"/>
</dbReference>
<dbReference type="OrthoDB" id="542931at2759"/>
<dbReference type="Pfam" id="PF09801">
    <property type="entry name" value="SYS1"/>
    <property type="match status" value="1"/>
</dbReference>
<dbReference type="PANTHER" id="PTHR12952">
    <property type="entry name" value="SYS1"/>
    <property type="match status" value="1"/>
</dbReference>
<evidence type="ECO:0000256" key="5">
    <source>
        <dbReference type="ARBA" id="ARBA00022927"/>
    </source>
</evidence>
<accession>A0A9P8P3E1</accession>
<dbReference type="GO" id="GO:0000139">
    <property type="term" value="C:Golgi membrane"/>
    <property type="evidence" value="ECO:0007669"/>
    <property type="project" value="UniProtKB-SubCell"/>
</dbReference>
<feature type="transmembrane region" description="Helical" evidence="9">
    <location>
        <begin position="44"/>
        <end position="63"/>
    </location>
</feature>
<keyword evidence="11" id="KW-1185">Reference proteome</keyword>
<keyword evidence="7" id="KW-0333">Golgi apparatus</keyword>
<evidence type="ECO:0000256" key="4">
    <source>
        <dbReference type="ARBA" id="ARBA00022692"/>
    </source>
</evidence>
<protein>
    <recommendedName>
        <fullName evidence="12">Protein SYS1</fullName>
    </recommendedName>
</protein>
<keyword evidence="4 9" id="KW-0812">Transmembrane</keyword>